<dbReference type="PANTHER" id="PTHR13501:SF8">
    <property type="entry name" value="LARGE RIBOSOMAL SUBUNIT PROTEIN UL22M"/>
    <property type="match status" value="1"/>
</dbReference>
<proteinExistence type="evidence at transcript level"/>
<evidence type="ECO:0000256" key="5">
    <source>
        <dbReference type="ARBA" id="ARBA00035506"/>
    </source>
</evidence>
<name>A0A6F9DKJ1_9ASCI</name>
<dbReference type="InterPro" id="IPR047867">
    <property type="entry name" value="Ribosomal_uL22_bac/org-type"/>
</dbReference>
<reference evidence="7" key="1">
    <citation type="submission" date="2020-04" db="EMBL/GenBank/DDBJ databases">
        <authorList>
            <person name="Neveu A P."/>
        </authorList>
    </citation>
    <scope>NUCLEOTIDE SEQUENCE</scope>
    <source>
        <tissue evidence="7">Whole embryo</tissue>
    </source>
</reference>
<accession>A0A6F9DKJ1</accession>
<dbReference type="Gene3D" id="3.90.470.10">
    <property type="entry name" value="Ribosomal protein L22/L17"/>
    <property type="match status" value="1"/>
</dbReference>
<dbReference type="PANTHER" id="PTHR13501">
    <property type="entry name" value="CHLOROPLAST 50S RIBOSOMAL PROTEIN L22-RELATED"/>
    <property type="match status" value="1"/>
</dbReference>
<gene>
    <name evidence="7" type="primary">Mrpl22</name>
</gene>
<dbReference type="InterPro" id="IPR001063">
    <property type="entry name" value="Ribosomal_uL22"/>
</dbReference>
<evidence type="ECO:0000256" key="3">
    <source>
        <dbReference type="ARBA" id="ARBA00023274"/>
    </source>
</evidence>
<sequence>MLSNAKKVQALLLNVGVRSFVTTNVAWGSKKPGQHMKIKRHAAQHENKYGRDLGSWTDKNNIVYPPLDDGKRPVEIYYGRSNVRYSPRKMIAIARLIRNKNIDSAIAQLEYINTKGSFVIRAVLMEAQEYAVHEHNLEFKSNLHVVQSFVHRADIITFPIFHARGRPQKGQCYFSDYFVHLREGEIEPYVPRVTAQEMALNYLNSLRHRTIKDGL</sequence>
<comment type="similarity">
    <text evidence="1 6">Belongs to the universal ribosomal protein uL22 family.</text>
</comment>
<dbReference type="SUPFAM" id="SSF54843">
    <property type="entry name" value="Ribosomal protein L22"/>
    <property type="match status" value="1"/>
</dbReference>
<evidence type="ECO:0000313" key="7">
    <source>
        <dbReference type="EMBL" id="CAB3263967.1"/>
    </source>
</evidence>
<evidence type="ECO:0000256" key="2">
    <source>
        <dbReference type="ARBA" id="ARBA00022980"/>
    </source>
</evidence>
<dbReference type="Pfam" id="PF00237">
    <property type="entry name" value="Ribosomal_L22"/>
    <property type="match status" value="1"/>
</dbReference>
<keyword evidence="2 6" id="KW-0689">Ribosomal protein</keyword>
<dbReference type="GO" id="GO:0003735">
    <property type="term" value="F:structural constituent of ribosome"/>
    <property type="evidence" value="ECO:0007669"/>
    <property type="project" value="InterPro"/>
</dbReference>
<evidence type="ECO:0000256" key="6">
    <source>
        <dbReference type="RuleBase" id="RU004005"/>
    </source>
</evidence>
<dbReference type="EMBL" id="LR788105">
    <property type="protein sequence ID" value="CAB3263967.1"/>
    <property type="molecule type" value="mRNA"/>
</dbReference>
<dbReference type="InterPro" id="IPR036394">
    <property type="entry name" value="Ribosomal_uL22_sf"/>
</dbReference>
<organism evidence="7">
    <name type="scientific">Phallusia mammillata</name>
    <dbReference type="NCBI Taxonomy" id="59560"/>
    <lineage>
        <taxon>Eukaryota</taxon>
        <taxon>Metazoa</taxon>
        <taxon>Chordata</taxon>
        <taxon>Tunicata</taxon>
        <taxon>Ascidiacea</taxon>
        <taxon>Phlebobranchia</taxon>
        <taxon>Ascidiidae</taxon>
        <taxon>Phallusia</taxon>
    </lineage>
</organism>
<evidence type="ECO:0000256" key="1">
    <source>
        <dbReference type="ARBA" id="ARBA00009451"/>
    </source>
</evidence>
<evidence type="ECO:0000256" key="4">
    <source>
        <dbReference type="ARBA" id="ARBA00035286"/>
    </source>
</evidence>
<dbReference type="GO" id="GO:0005762">
    <property type="term" value="C:mitochondrial large ribosomal subunit"/>
    <property type="evidence" value="ECO:0007669"/>
    <property type="project" value="TreeGrafter"/>
</dbReference>
<keyword evidence="3 6" id="KW-0687">Ribonucleoprotein</keyword>
<dbReference type="GO" id="GO:0006412">
    <property type="term" value="P:translation"/>
    <property type="evidence" value="ECO:0007669"/>
    <property type="project" value="InterPro"/>
</dbReference>
<protein>
    <recommendedName>
        <fullName evidence="4">Large ribosomal subunit protein uL22m</fullName>
    </recommendedName>
    <alternativeName>
        <fullName evidence="5">39S ribosomal protein L22, mitochondrial</fullName>
    </alternativeName>
</protein>
<dbReference type="AlphaFoldDB" id="A0A6F9DKJ1"/>